<sequence>MQPSQPIHSMQKAKRKEQIDKQILEQKVLQNELSSLKKDAKVFRQQQNSNILFLSGVEQEMSRAKKNMDSLVKEYQELETSPAQEDSREGDEDGESSTPRENEGPG</sequence>
<comment type="caution">
    <text evidence="2">The sequence shown here is derived from an EMBL/GenBank/DDBJ whole genome shotgun (WGS) entry which is preliminary data.</text>
</comment>
<evidence type="ECO:0008006" key="4">
    <source>
        <dbReference type="Google" id="ProtNLM"/>
    </source>
</evidence>
<keyword evidence="3" id="KW-1185">Reference proteome</keyword>
<gene>
    <name evidence="2" type="ORF">BaRGS_00015714</name>
</gene>
<dbReference type="EMBL" id="JACVVK020000097">
    <property type="protein sequence ID" value="KAK7492984.1"/>
    <property type="molecule type" value="Genomic_DNA"/>
</dbReference>
<accession>A0ABD0L1L7</accession>
<organism evidence="2 3">
    <name type="scientific">Batillaria attramentaria</name>
    <dbReference type="NCBI Taxonomy" id="370345"/>
    <lineage>
        <taxon>Eukaryota</taxon>
        <taxon>Metazoa</taxon>
        <taxon>Spiralia</taxon>
        <taxon>Lophotrochozoa</taxon>
        <taxon>Mollusca</taxon>
        <taxon>Gastropoda</taxon>
        <taxon>Caenogastropoda</taxon>
        <taxon>Sorbeoconcha</taxon>
        <taxon>Cerithioidea</taxon>
        <taxon>Batillariidae</taxon>
        <taxon>Batillaria</taxon>
    </lineage>
</organism>
<proteinExistence type="predicted"/>
<protein>
    <recommendedName>
        <fullName evidence="4">No apical meristem-associated C-terminal domain-containing protein</fullName>
    </recommendedName>
</protein>
<dbReference type="Pfam" id="PF21975">
    <property type="entry name" value="ASNSD1-SEP"/>
    <property type="match status" value="1"/>
</dbReference>
<feature type="region of interest" description="Disordered" evidence="1">
    <location>
        <begin position="68"/>
        <end position="106"/>
    </location>
</feature>
<evidence type="ECO:0000256" key="1">
    <source>
        <dbReference type="SAM" id="MobiDB-lite"/>
    </source>
</evidence>
<reference evidence="2 3" key="1">
    <citation type="journal article" date="2023" name="Sci. Data">
        <title>Genome assembly of the Korean intertidal mud-creeper Batillaria attramentaria.</title>
        <authorList>
            <person name="Patra A.K."/>
            <person name="Ho P.T."/>
            <person name="Jun S."/>
            <person name="Lee S.J."/>
            <person name="Kim Y."/>
            <person name="Won Y.J."/>
        </authorList>
    </citation>
    <scope>NUCLEOTIDE SEQUENCE [LARGE SCALE GENOMIC DNA]</scope>
    <source>
        <strain evidence="2">Wonlab-2016</strain>
    </source>
</reference>
<name>A0ABD0L1L7_9CAEN</name>
<evidence type="ECO:0000313" key="3">
    <source>
        <dbReference type="Proteomes" id="UP001519460"/>
    </source>
</evidence>
<dbReference type="InterPro" id="IPR054148">
    <property type="entry name" value="ASNSD1-SEP"/>
</dbReference>
<dbReference type="AlphaFoldDB" id="A0ABD0L1L7"/>
<dbReference type="Proteomes" id="UP001519460">
    <property type="component" value="Unassembled WGS sequence"/>
</dbReference>
<evidence type="ECO:0000313" key="2">
    <source>
        <dbReference type="EMBL" id="KAK7492984.1"/>
    </source>
</evidence>